<feature type="compositionally biased region" description="Basic and acidic residues" evidence="1">
    <location>
        <begin position="825"/>
        <end position="838"/>
    </location>
</feature>
<gene>
    <name evidence="4" type="ORF">LAQU0_S27e00540g</name>
</gene>
<feature type="compositionally biased region" description="Basic and acidic residues" evidence="1">
    <location>
        <begin position="703"/>
        <end position="719"/>
    </location>
</feature>
<feature type="compositionally biased region" description="Basic and acidic residues" evidence="1">
    <location>
        <begin position="259"/>
        <end position="288"/>
    </location>
</feature>
<dbReference type="Pfam" id="PF00249">
    <property type="entry name" value="Myb_DNA-binding"/>
    <property type="match status" value="2"/>
</dbReference>
<feature type="region of interest" description="Disordered" evidence="1">
    <location>
        <begin position="1201"/>
        <end position="1221"/>
    </location>
</feature>
<feature type="region of interest" description="Disordered" evidence="1">
    <location>
        <begin position="956"/>
        <end position="987"/>
    </location>
</feature>
<dbReference type="InterPro" id="IPR001005">
    <property type="entry name" value="SANT/Myb"/>
</dbReference>
<feature type="compositionally biased region" description="Polar residues" evidence="1">
    <location>
        <begin position="1141"/>
        <end position="1154"/>
    </location>
</feature>
<dbReference type="OrthoDB" id="10258692at2759"/>
<feature type="region of interest" description="Disordered" evidence="1">
    <location>
        <begin position="349"/>
        <end position="394"/>
    </location>
</feature>
<dbReference type="CDD" id="cd00167">
    <property type="entry name" value="SANT"/>
    <property type="match status" value="2"/>
</dbReference>
<feature type="domain" description="Myb-like" evidence="2">
    <location>
        <begin position="855"/>
        <end position="897"/>
    </location>
</feature>
<feature type="region of interest" description="Disordered" evidence="1">
    <location>
        <begin position="508"/>
        <end position="544"/>
    </location>
</feature>
<dbReference type="Proteomes" id="UP000236544">
    <property type="component" value="Unassembled WGS sequence"/>
</dbReference>
<feature type="compositionally biased region" description="Polar residues" evidence="1">
    <location>
        <begin position="961"/>
        <end position="977"/>
    </location>
</feature>
<dbReference type="SUPFAM" id="SSF46689">
    <property type="entry name" value="Homeodomain-like"/>
    <property type="match status" value="2"/>
</dbReference>
<dbReference type="PANTHER" id="PTHR13992">
    <property type="entry name" value="NUCLEAR RECEPTOR CO-REPRESSOR RELATED NCOR"/>
    <property type="match status" value="1"/>
</dbReference>
<dbReference type="Gene3D" id="1.10.10.60">
    <property type="entry name" value="Homeodomain-like"/>
    <property type="match status" value="2"/>
</dbReference>
<feature type="compositionally biased region" description="Polar residues" evidence="1">
    <location>
        <begin position="60"/>
        <end position="74"/>
    </location>
</feature>
<feature type="region of interest" description="Disordered" evidence="1">
    <location>
        <begin position="675"/>
        <end position="744"/>
    </location>
</feature>
<evidence type="ECO:0000259" key="2">
    <source>
        <dbReference type="PROSITE" id="PS50090"/>
    </source>
</evidence>
<feature type="compositionally biased region" description="Basic and acidic residues" evidence="1">
    <location>
        <begin position="314"/>
        <end position="335"/>
    </location>
</feature>
<reference evidence="5" key="1">
    <citation type="submission" date="2015-10" db="EMBL/GenBank/DDBJ databases">
        <authorList>
            <person name="Devillers H."/>
        </authorList>
    </citation>
    <scope>NUCLEOTIDE SEQUENCE [LARGE SCALE GENOMIC DNA]</scope>
</reference>
<feature type="region of interest" description="Disordered" evidence="1">
    <location>
        <begin position="1027"/>
        <end position="1046"/>
    </location>
</feature>
<dbReference type="PROSITE" id="PS50090">
    <property type="entry name" value="MYB_LIKE"/>
    <property type="match status" value="1"/>
</dbReference>
<protein>
    <submittedName>
        <fullName evidence="4">LAQU0S27e00540g1_1</fullName>
    </submittedName>
</protein>
<dbReference type="GO" id="GO:0006357">
    <property type="term" value="P:regulation of transcription by RNA polymerase II"/>
    <property type="evidence" value="ECO:0007669"/>
    <property type="project" value="TreeGrafter"/>
</dbReference>
<feature type="region of interest" description="Disordered" evidence="1">
    <location>
        <begin position="825"/>
        <end position="849"/>
    </location>
</feature>
<feature type="compositionally biased region" description="Low complexity" evidence="1">
    <location>
        <begin position="1030"/>
        <end position="1041"/>
    </location>
</feature>
<dbReference type="InterPro" id="IPR009057">
    <property type="entry name" value="Homeodomain-like_sf"/>
</dbReference>
<evidence type="ECO:0000313" key="4">
    <source>
        <dbReference type="EMBL" id="CUS25118.1"/>
    </source>
</evidence>
<evidence type="ECO:0000256" key="1">
    <source>
        <dbReference type="SAM" id="MobiDB-lite"/>
    </source>
</evidence>
<feature type="compositionally biased region" description="Polar residues" evidence="1">
    <location>
        <begin position="227"/>
        <end position="236"/>
    </location>
</feature>
<dbReference type="PANTHER" id="PTHR13992:SF39">
    <property type="entry name" value="SMRTER, ISOFORM G"/>
    <property type="match status" value="1"/>
</dbReference>
<proteinExistence type="predicted"/>
<feature type="region of interest" description="Disordered" evidence="1">
    <location>
        <begin position="1"/>
        <end position="151"/>
    </location>
</feature>
<feature type="region of interest" description="Disordered" evidence="1">
    <location>
        <begin position="763"/>
        <end position="790"/>
    </location>
</feature>
<sequence length="1221" mass="135041">MAPLNRVGEKKPYQYPSADPRHIPYSRASGALPAGSAARTAPSEPAPPHSSGSVHRPSRYNPSSTGRPHTSFGSMHSKPRTGSRYNPEPGFVQSSSRGSSETRRFSNSPNPPPSSRYSFQAATPNPKASHHNYYNTQYSRRRPSSATDGYDVASHGYAARSKWKEPYGSASGTAYDGRMSPSNTSPVPPLSKPPYYNRYHGTTAHQNIHAQPYSSRYGYYKKEHNSQDSSYTTSNKFPLYENEHSLGSSLINSVPQTSRKTEERFGNNHERVNFQKTDIGDSVKHEEPSSPSTAVSNTKSEPTDNVGEDNTDTTPKEEKKEEEAEAGHDEPEKHDIKHKAPSLEDFNETHISQPTSSSDDQGAAGTTDPYFAANPVEKSSHLPSRHSSEAAQGYTEPLNEVQSCIFPLPEAETKLWELKNRDRNSIVKNQKYLLKSPVACLQEYPFMSQNILVHEQAIRPILVKSLSRLKDYERLHTLQLKWQFLKLDEKWTKNCQMLEAISEETKKVDDGSTGAIEDETRVSKSKEKEEREQQSRASSRRRNRADFVDDNEIENVLLQIDPDYKHHQLAATIPPMIIDPVKKFAIKFKDVNNLVTDKNKWATRVLRDGIDTFTSAEHDLFVEGYLAYPKRFGKISQFMGGLRKPQECVLHYYKTKKETNYKQLLVDKNKRRKINVGRRRKDKDKEKASTAVSEENVQEAEEMSERNDSNFTEKERTIDETEDEEVDQGIQGKETASEPLEETKDISVVLAGSDVVLTDEPHGLVQQQEEEPNAQELSLGNEEDTASKKRKIQEIEEVTNELPNLQPIAPALANEDKDATDIDEAKRPFKADDNEKVQAKKKPKHSDGYHKSSYWSVKETNLFPELLKEYGTQWALISEKLGTKSTTMVRNYFQRNADQMGWQALVESSHSESPENDLNIQAKKDGAAVSVYDTIPMQQAPTVSIFTQIDRDAATPKQLPVASTSATDSFSQQSTPQGLPPPRLPSIQLGASASQVERKPLLLSDSHSSNPIHAPEATPSVHFAPSVAVSNSSCPSPATSSQAGINSRRSSIKNLLNNDDNIDTNSAWPKQRAVELPPITYPEANVAAPVVVQELRSSSFAADTAVPSTSSNLPPKQPSFLNSILNAASAPASQPPLVPNGTASRTQYSTSSSARPILPPVGLPAASAPTPARPREFNFANDPLAALAAVASAPEALVSLIPQDGGASNSSTQRKPSNTGP</sequence>
<feature type="compositionally biased region" description="Polar residues" evidence="1">
    <location>
        <begin position="203"/>
        <end position="214"/>
    </location>
</feature>
<dbReference type="EMBL" id="LN890546">
    <property type="protein sequence ID" value="CUS25118.1"/>
    <property type="molecule type" value="Genomic_DNA"/>
</dbReference>
<feature type="compositionally biased region" description="Polar residues" evidence="1">
    <location>
        <begin position="349"/>
        <end position="360"/>
    </location>
</feature>
<feature type="region of interest" description="Disordered" evidence="1">
    <location>
        <begin position="1130"/>
        <end position="1170"/>
    </location>
</feature>
<dbReference type="InterPro" id="IPR017884">
    <property type="entry name" value="SANT_dom"/>
</dbReference>
<dbReference type="GO" id="GO:0034967">
    <property type="term" value="C:Set3 complex"/>
    <property type="evidence" value="ECO:0007669"/>
    <property type="project" value="TreeGrafter"/>
</dbReference>
<feature type="compositionally biased region" description="Polar residues" evidence="1">
    <location>
        <begin position="1206"/>
        <end position="1221"/>
    </location>
</feature>
<evidence type="ECO:0000313" key="5">
    <source>
        <dbReference type="Proteomes" id="UP000236544"/>
    </source>
</evidence>
<feature type="compositionally biased region" description="Polar residues" evidence="1">
    <location>
        <begin position="289"/>
        <end position="300"/>
    </location>
</feature>
<feature type="domain" description="SANT" evidence="3">
    <location>
        <begin position="608"/>
        <end position="660"/>
    </location>
</feature>
<keyword evidence="5" id="KW-1185">Reference proteome</keyword>
<evidence type="ECO:0000259" key="3">
    <source>
        <dbReference type="PROSITE" id="PS51293"/>
    </source>
</evidence>
<dbReference type="SMART" id="SM00717">
    <property type="entry name" value="SANT"/>
    <property type="match status" value="2"/>
</dbReference>
<accession>A0A0N7MMH4</accession>
<feature type="compositionally biased region" description="Basic and acidic residues" evidence="1">
    <location>
        <begin position="518"/>
        <end position="534"/>
    </location>
</feature>
<organism evidence="4 5">
    <name type="scientific">Lachancea quebecensis</name>
    <dbReference type="NCBI Taxonomy" id="1654605"/>
    <lineage>
        <taxon>Eukaryota</taxon>
        <taxon>Fungi</taxon>
        <taxon>Dikarya</taxon>
        <taxon>Ascomycota</taxon>
        <taxon>Saccharomycotina</taxon>
        <taxon>Saccharomycetes</taxon>
        <taxon>Saccharomycetales</taxon>
        <taxon>Saccharomycetaceae</taxon>
        <taxon>Lachancea</taxon>
    </lineage>
</organism>
<dbReference type="PROSITE" id="PS51293">
    <property type="entry name" value="SANT"/>
    <property type="match status" value="1"/>
</dbReference>
<feature type="region of interest" description="Disordered" evidence="1">
    <location>
        <begin position="165"/>
        <end position="236"/>
    </location>
</feature>
<dbReference type="InterPro" id="IPR051571">
    <property type="entry name" value="N-CoR_corepressor"/>
</dbReference>
<name>A0A0N7MMH4_9SACH</name>
<feature type="compositionally biased region" description="Polar residues" evidence="1">
    <location>
        <begin position="248"/>
        <end position="258"/>
    </location>
</feature>
<dbReference type="FunFam" id="1.10.10.60:FF:000431">
    <property type="entry name" value="Set3C deacetylase complex subunit"/>
    <property type="match status" value="1"/>
</dbReference>
<feature type="region of interest" description="Disordered" evidence="1">
    <location>
        <begin position="248"/>
        <end position="337"/>
    </location>
</feature>
<dbReference type="AlphaFoldDB" id="A0A0N7MMH4"/>